<accession>A0A967F309</accession>
<feature type="transmembrane region" description="Helical" evidence="13">
    <location>
        <begin position="42"/>
        <end position="63"/>
    </location>
</feature>
<dbReference type="GO" id="GO:0005886">
    <property type="term" value="C:plasma membrane"/>
    <property type="evidence" value="ECO:0007669"/>
    <property type="project" value="UniProtKB-SubCell"/>
</dbReference>
<keyword evidence="4" id="KW-1003">Cell membrane</keyword>
<evidence type="ECO:0000256" key="2">
    <source>
        <dbReference type="ARBA" id="ARBA00004651"/>
    </source>
</evidence>
<evidence type="ECO:0000313" key="16">
    <source>
        <dbReference type="Proteomes" id="UP000761264"/>
    </source>
</evidence>
<evidence type="ECO:0000256" key="3">
    <source>
        <dbReference type="ARBA" id="ARBA00022448"/>
    </source>
</evidence>
<sequence length="178" mass="19651">MQGYRTTARSLHWIVALAVLATIPVGQWMTTEGLERSLQDSLYIFHKNAGVLILLAVVLRLVYRAVYPPPPLPATVPDWQRRASAVSHLTLYALLIVMGVSGYIRVKAGGFPIEMLDALQVPSLVPRSDSLAGTAKAVHSYARLVLVAFIVLHIAAALYHAVWLKDGVFSRMWPLRGR</sequence>
<protein>
    <submittedName>
        <fullName evidence="15">Cytochrome b</fullName>
    </submittedName>
</protein>
<name>A0A967F309_9PROT</name>
<keyword evidence="8" id="KW-0249">Electron transport</keyword>
<evidence type="ECO:0000256" key="11">
    <source>
        <dbReference type="ARBA" id="ARBA00023136"/>
    </source>
</evidence>
<proteinExistence type="inferred from homology"/>
<keyword evidence="16" id="KW-1185">Reference proteome</keyword>
<dbReference type="EMBL" id="JAAQPH010000032">
    <property type="protein sequence ID" value="NIA72083.1"/>
    <property type="molecule type" value="Genomic_DNA"/>
</dbReference>
<organism evidence="15 16">
    <name type="scientific">Pelagibius litoralis</name>
    <dbReference type="NCBI Taxonomy" id="374515"/>
    <lineage>
        <taxon>Bacteria</taxon>
        <taxon>Pseudomonadati</taxon>
        <taxon>Pseudomonadota</taxon>
        <taxon>Alphaproteobacteria</taxon>
        <taxon>Rhodospirillales</taxon>
        <taxon>Rhodovibrionaceae</taxon>
        <taxon>Pelagibius</taxon>
    </lineage>
</organism>
<gene>
    <name evidence="15" type="ORF">HBA54_26175</name>
</gene>
<dbReference type="GO" id="GO:0020037">
    <property type="term" value="F:heme binding"/>
    <property type="evidence" value="ECO:0007669"/>
    <property type="project" value="TreeGrafter"/>
</dbReference>
<evidence type="ECO:0000256" key="5">
    <source>
        <dbReference type="ARBA" id="ARBA00022617"/>
    </source>
</evidence>
<keyword evidence="9 13" id="KW-1133">Transmembrane helix</keyword>
<dbReference type="SUPFAM" id="SSF81342">
    <property type="entry name" value="Transmembrane di-heme cytochromes"/>
    <property type="match status" value="1"/>
</dbReference>
<evidence type="ECO:0000259" key="14">
    <source>
        <dbReference type="Pfam" id="PF01292"/>
    </source>
</evidence>
<keyword evidence="6 13" id="KW-0812">Transmembrane</keyword>
<keyword evidence="5" id="KW-0349">Heme</keyword>
<dbReference type="InterPro" id="IPR011577">
    <property type="entry name" value="Cyt_b561_bac/Ni-Hgenase"/>
</dbReference>
<feature type="transmembrane region" description="Helical" evidence="13">
    <location>
        <begin position="12"/>
        <end position="30"/>
    </location>
</feature>
<keyword evidence="3" id="KW-0813">Transport</keyword>
<dbReference type="Pfam" id="PF01292">
    <property type="entry name" value="Ni_hydr_CYTB"/>
    <property type="match status" value="1"/>
</dbReference>
<comment type="similarity">
    <text evidence="12">Belongs to the cytochrome b561 family.</text>
</comment>
<evidence type="ECO:0000256" key="1">
    <source>
        <dbReference type="ARBA" id="ARBA00001970"/>
    </source>
</evidence>
<evidence type="ECO:0000256" key="10">
    <source>
        <dbReference type="ARBA" id="ARBA00023004"/>
    </source>
</evidence>
<evidence type="ECO:0000256" key="6">
    <source>
        <dbReference type="ARBA" id="ARBA00022692"/>
    </source>
</evidence>
<evidence type="ECO:0000256" key="9">
    <source>
        <dbReference type="ARBA" id="ARBA00022989"/>
    </source>
</evidence>
<evidence type="ECO:0000256" key="7">
    <source>
        <dbReference type="ARBA" id="ARBA00022723"/>
    </source>
</evidence>
<dbReference type="GO" id="GO:0046872">
    <property type="term" value="F:metal ion binding"/>
    <property type="evidence" value="ECO:0007669"/>
    <property type="project" value="UniProtKB-KW"/>
</dbReference>
<feature type="transmembrane region" description="Helical" evidence="13">
    <location>
        <begin position="83"/>
        <end position="106"/>
    </location>
</feature>
<dbReference type="RefSeq" id="WP_167230798.1">
    <property type="nucleotide sequence ID" value="NZ_JAAQPH010000032.1"/>
</dbReference>
<dbReference type="AlphaFoldDB" id="A0A967F309"/>
<keyword evidence="11 13" id="KW-0472">Membrane</keyword>
<keyword evidence="10" id="KW-0408">Iron</keyword>
<evidence type="ECO:0000256" key="4">
    <source>
        <dbReference type="ARBA" id="ARBA00022475"/>
    </source>
</evidence>
<dbReference type="GO" id="GO:0022904">
    <property type="term" value="P:respiratory electron transport chain"/>
    <property type="evidence" value="ECO:0007669"/>
    <property type="project" value="InterPro"/>
</dbReference>
<comment type="caution">
    <text evidence="15">The sequence shown here is derived from an EMBL/GenBank/DDBJ whole genome shotgun (WGS) entry which is preliminary data.</text>
</comment>
<keyword evidence="7" id="KW-0479">Metal-binding</keyword>
<comment type="cofactor">
    <cofactor evidence="1">
        <name>heme b</name>
        <dbReference type="ChEBI" id="CHEBI:60344"/>
    </cofactor>
</comment>
<dbReference type="GO" id="GO:0009055">
    <property type="term" value="F:electron transfer activity"/>
    <property type="evidence" value="ECO:0007669"/>
    <property type="project" value="InterPro"/>
</dbReference>
<feature type="transmembrane region" description="Helical" evidence="13">
    <location>
        <begin position="144"/>
        <end position="164"/>
    </location>
</feature>
<feature type="domain" description="Cytochrome b561 bacterial/Ni-hydrogenase" evidence="14">
    <location>
        <begin position="4"/>
        <end position="174"/>
    </location>
</feature>
<dbReference type="PANTHER" id="PTHR30529:SF1">
    <property type="entry name" value="CYTOCHROME B561 HOMOLOG 2"/>
    <property type="match status" value="1"/>
</dbReference>
<evidence type="ECO:0000256" key="12">
    <source>
        <dbReference type="ARBA" id="ARBA00037975"/>
    </source>
</evidence>
<evidence type="ECO:0000313" key="15">
    <source>
        <dbReference type="EMBL" id="NIA72083.1"/>
    </source>
</evidence>
<comment type="subcellular location">
    <subcellularLocation>
        <location evidence="2">Cell membrane</location>
        <topology evidence="2">Multi-pass membrane protein</topology>
    </subcellularLocation>
</comment>
<evidence type="ECO:0000256" key="8">
    <source>
        <dbReference type="ARBA" id="ARBA00022982"/>
    </source>
</evidence>
<reference evidence="15" key="1">
    <citation type="submission" date="2020-03" db="EMBL/GenBank/DDBJ databases">
        <title>Genome of Pelagibius litoralis DSM 21314T.</title>
        <authorList>
            <person name="Wang G."/>
        </authorList>
    </citation>
    <scope>NUCLEOTIDE SEQUENCE</scope>
    <source>
        <strain evidence="15">DSM 21314</strain>
    </source>
</reference>
<dbReference type="Proteomes" id="UP000761264">
    <property type="component" value="Unassembled WGS sequence"/>
</dbReference>
<evidence type="ECO:0000256" key="13">
    <source>
        <dbReference type="SAM" id="Phobius"/>
    </source>
</evidence>
<dbReference type="Gene3D" id="1.20.950.20">
    <property type="entry name" value="Transmembrane di-heme cytochromes, Chain C"/>
    <property type="match status" value="1"/>
</dbReference>
<dbReference type="InterPro" id="IPR016174">
    <property type="entry name" value="Di-haem_cyt_TM"/>
</dbReference>
<dbReference type="InterPro" id="IPR052168">
    <property type="entry name" value="Cytochrome_b561_oxidase"/>
</dbReference>
<dbReference type="PANTHER" id="PTHR30529">
    <property type="entry name" value="CYTOCHROME B561"/>
    <property type="match status" value="1"/>
</dbReference>